<dbReference type="EMBL" id="CP001674">
    <property type="protein sequence ID" value="ACT51087.1"/>
    <property type="molecule type" value="Genomic_DNA"/>
</dbReference>
<dbReference type="GO" id="GO:0003723">
    <property type="term" value="F:RNA binding"/>
    <property type="evidence" value="ECO:0007669"/>
    <property type="project" value="InterPro"/>
</dbReference>
<dbReference type="InterPro" id="IPR029028">
    <property type="entry name" value="Alpha/beta_knot_MTases"/>
</dbReference>
<dbReference type="Pfam" id="PF00588">
    <property type="entry name" value="SpoU_methylase"/>
    <property type="match status" value="1"/>
</dbReference>
<dbReference type="Gene3D" id="1.10.8.590">
    <property type="match status" value="1"/>
</dbReference>
<dbReference type="NCBIfam" id="TIGR00050">
    <property type="entry name" value="rRNA_methyl_1"/>
    <property type="match status" value="1"/>
</dbReference>
<feature type="domain" description="tRNA/rRNA methyltransferase SpoU type" evidence="6">
    <location>
        <begin position="15"/>
        <end position="169"/>
    </location>
</feature>
<dbReference type="AlphaFoldDB" id="C6X6U4"/>
<evidence type="ECO:0000256" key="3">
    <source>
        <dbReference type="ARBA" id="ARBA00022679"/>
    </source>
</evidence>
<evidence type="ECO:0000259" key="6">
    <source>
        <dbReference type="Pfam" id="PF00588"/>
    </source>
</evidence>
<dbReference type="Gene3D" id="3.40.1280.10">
    <property type="match status" value="1"/>
</dbReference>
<dbReference type="CDD" id="cd18093">
    <property type="entry name" value="SpoU-like_TrmJ"/>
    <property type="match status" value="1"/>
</dbReference>
<dbReference type="PANTHER" id="PTHR42786:SF2">
    <property type="entry name" value="TRNA (CYTIDINE_URIDINE-2'-O-)-METHYLTRANSFERASE TRMJ"/>
    <property type="match status" value="1"/>
</dbReference>
<comment type="function">
    <text evidence="5">Catalyzes the formation of 2'O-methylated cytidine (Cm32) or 2'O-methylated uridine (Um32) at position 32 in tRNA.</text>
</comment>
<keyword evidence="4 5" id="KW-0949">S-adenosyl-L-methionine</keyword>
<dbReference type="EC" id="2.1.1.200" evidence="5"/>
<dbReference type="PANTHER" id="PTHR42786">
    <property type="entry name" value="TRNA/RRNA METHYLTRANSFERASE"/>
    <property type="match status" value="1"/>
</dbReference>
<dbReference type="KEGG" id="mei:Msip34_1844"/>
<comment type="catalytic activity">
    <reaction evidence="5">
        <text>cytidine(32) in tRNA + S-adenosyl-L-methionine = 2'-O-methylcytidine(32) in tRNA + S-adenosyl-L-homocysteine + H(+)</text>
        <dbReference type="Rhea" id="RHEA:42932"/>
        <dbReference type="Rhea" id="RHEA-COMP:10288"/>
        <dbReference type="Rhea" id="RHEA-COMP:10289"/>
        <dbReference type="ChEBI" id="CHEBI:15378"/>
        <dbReference type="ChEBI" id="CHEBI:57856"/>
        <dbReference type="ChEBI" id="CHEBI:59789"/>
        <dbReference type="ChEBI" id="CHEBI:74495"/>
        <dbReference type="ChEBI" id="CHEBI:82748"/>
        <dbReference type="EC" id="2.1.1.200"/>
    </reaction>
</comment>
<evidence type="ECO:0000256" key="5">
    <source>
        <dbReference type="RuleBase" id="RU362024"/>
    </source>
</evidence>
<dbReference type="STRING" id="582744.Msip34_1844"/>
<dbReference type="SUPFAM" id="SSF75217">
    <property type="entry name" value="alpha/beta knot"/>
    <property type="match status" value="1"/>
</dbReference>
<dbReference type="InterPro" id="IPR029026">
    <property type="entry name" value="tRNA_m1G_MTases_N"/>
</dbReference>
<dbReference type="GO" id="GO:0106339">
    <property type="term" value="F:tRNA (cytidine(32)-2'-O)-methyltransferase activity"/>
    <property type="evidence" value="ECO:0007669"/>
    <property type="project" value="RHEA"/>
</dbReference>
<accession>C6X6U4</accession>
<comment type="subunit">
    <text evidence="5">Homodimer.</text>
</comment>
<dbReference type="Proteomes" id="UP000002743">
    <property type="component" value="Chromosome"/>
</dbReference>
<dbReference type="InterPro" id="IPR004384">
    <property type="entry name" value="RNA_MeTrfase_TrmJ/LasT"/>
</dbReference>
<keyword evidence="5" id="KW-0819">tRNA processing</keyword>
<comment type="similarity">
    <text evidence="1">Belongs to the class IV-like SAM-binding methyltransferase superfamily. RNA methyltransferase TrmH family.</text>
</comment>
<dbReference type="FunFam" id="3.40.1280.10:FF:000006">
    <property type="entry name" value="Uncharacterized tRNA/rRNA methyltransferase HI_0380"/>
    <property type="match status" value="1"/>
</dbReference>
<evidence type="ECO:0000256" key="2">
    <source>
        <dbReference type="ARBA" id="ARBA00022603"/>
    </source>
</evidence>
<protein>
    <recommendedName>
        <fullName evidence="5">tRNA (cytidine/uridine-2'-O-)-methyltransferase TrmJ</fullName>
        <ecNumber evidence="5">2.1.1.200</ecNumber>
    </recommendedName>
    <alternativeName>
        <fullName evidence="5">tRNA (cytidine(32)/uridine(32)-2'-O)-methyltransferase</fullName>
    </alternativeName>
    <alternativeName>
        <fullName evidence="5">tRNA Cm32/Um32 methyltransferase</fullName>
    </alternativeName>
</protein>
<dbReference type="GO" id="GO:0002128">
    <property type="term" value="P:tRNA nucleoside ribose methylation"/>
    <property type="evidence" value="ECO:0007669"/>
    <property type="project" value="TreeGrafter"/>
</dbReference>
<keyword evidence="8" id="KW-1185">Reference proteome</keyword>
<organism evidence="7 8">
    <name type="scientific">Methylovorus glucosotrophus (strain SIP3-4)</name>
    <dbReference type="NCBI Taxonomy" id="582744"/>
    <lineage>
        <taxon>Bacteria</taxon>
        <taxon>Pseudomonadati</taxon>
        <taxon>Pseudomonadota</taxon>
        <taxon>Betaproteobacteria</taxon>
        <taxon>Nitrosomonadales</taxon>
        <taxon>Methylophilaceae</taxon>
        <taxon>Methylovorus</taxon>
    </lineage>
</organism>
<keyword evidence="5" id="KW-0963">Cytoplasm</keyword>
<sequence>MCNSMTSKLHLLSRFRVVLCQPSHPGNIGSTARAMKVMGLHDLKLVNPEKFPDNEANALACGAVDILENAQVCSTLEEALTGCTLAIGLSARKRQLSHRLVSVREAATEARELLLQSADEDSKIALVFGTEMSGLSNAELDRCQLLAMIPTDPGYWSLNLAAAVQVMCYEVRMALLDEQQALPHAGLKATPATNDEVEMFYRHLEQTLTEIGFLNPHSPRRLMQRLRRMYARTALEKEEVNILRGILTLTQHPRPPEE</sequence>
<dbReference type="GO" id="GO:0005829">
    <property type="term" value="C:cytosol"/>
    <property type="evidence" value="ECO:0007669"/>
    <property type="project" value="TreeGrafter"/>
</dbReference>
<keyword evidence="2 5" id="KW-0489">Methyltransferase</keyword>
<proteinExistence type="inferred from homology"/>
<evidence type="ECO:0000313" key="8">
    <source>
        <dbReference type="Proteomes" id="UP000002743"/>
    </source>
</evidence>
<reference evidence="8" key="1">
    <citation type="submission" date="2009-07" db="EMBL/GenBank/DDBJ databases">
        <title>Complete sequence of chromosome of Methylovorus sp. SIP3-4.</title>
        <authorList>
            <person name="Lucas S."/>
            <person name="Copeland A."/>
            <person name="Lapidus A."/>
            <person name="Glavina del Rio T."/>
            <person name="Tice H."/>
            <person name="Bruce D."/>
            <person name="Goodwin L."/>
            <person name="Pitluck S."/>
            <person name="Clum A."/>
            <person name="Larimer F."/>
            <person name="Land M."/>
            <person name="Hauser L."/>
            <person name="Kyrpides N."/>
            <person name="Mikhailova N."/>
            <person name="Kayluzhnaya M."/>
            <person name="Chistoserdova L."/>
        </authorList>
    </citation>
    <scope>NUCLEOTIDE SEQUENCE [LARGE SCALE GENOMIC DNA]</scope>
    <source>
        <strain evidence="8">SIP3-4</strain>
    </source>
</reference>
<dbReference type="PIRSF" id="PIRSF004808">
    <property type="entry name" value="LasT"/>
    <property type="match status" value="1"/>
</dbReference>
<evidence type="ECO:0000256" key="4">
    <source>
        <dbReference type="ARBA" id="ARBA00022691"/>
    </source>
</evidence>
<dbReference type="InterPro" id="IPR001537">
    <property type="entry name" value="SpoU_MeTrfase"/>
</dbReference>
<dbReference type="eggNOG" id="COG0565">
    <property type="taxonomic scope" value="Bacteria"/>
</dbReference>
<comment type="catalytic activity">
    <reaction evidence="5">
        <text>uridine(32) in tRNA + S-adenosyl-L-methionine = 2'-O-methyluridine(32) in tRNA + S-adenosyl-L-homocysteine + H(+)</text>
        <dbReference type="Rhea" id="RHEA:42936"/>
        <dbReference type="Rhea" id="RHEA-COMP:10107"/>
        <dbReference type="Rhea" id="RHEA-COMP:10290"/>
        <dbReference type="ChEBI" id="CHEBI:15378"/>
        <dbReference type="ChEBI" id="CHEBI:57856"/>
        <dbReference type="ChEBI" id="CHEBI:59789"/>
        <dbReference type="ChEBI" id="CHEBI:65315"/>
        <dbReference type="ChEBI" id="CHEBI:74478"/>
        <dbReference type="EC" id="2.1.1.200"/>
    </reaction>
</comment>
<keyword evidence="3 7" id="KW-0808">Transferase</keyword>
<evidence type="ECO:0000313" key="7">
    <source>
        <dbReference type="EMBL" id="ACT51087.1"/>
    </source>
</evidence>
<evidence type="ECO:0000256" key="1">
    <source>
        <dbReference type="ARBA" id="ARBA00007228"/>
    </source>
</evidence>
<gene>
    <name evidence="5" type="primary">trmJ</name>
    <name evidence="7" type="ordered locus">Msip34_1844</name>
</gene>
<dbReference type="HOGENOM" id="CLU_056931_0_1_4"/>
<reference evidence="7 8" key="2">
    <citation type="journal article" date="2011" name="J. Bacteriol.">
        <title>Genomes of three methylotrophs from a single niche uncover genetic and metabolic divergence of Methylophilaceae.</title>
        <authorList>
            <person name="Lapidus A."/>
            <person name="Clum A."/>
            <person name="Labutti K."/>
            <person name="Kaluzhnaya M.G."/>
            <person name="Lim S."/>
            <person name="Beck D.A."/>
            <person name="Glavina Del Rio T."/>
            <person name="Nolan M."/>
            <person name="Mavromatis K."/>
            <person name="Huntemann M."/>
            <person name="Lucas S."/>
            <person name="Lidstrom M.E."/>
            <person name="Ivanova N."/>
            <person name="Chistoserdova L."/>
        </authorList>
    </citation>
    <scope>NUCLEOTIDE SEQUENCE [LARGE SCALE GENOMIC DNA]</scope>
    <source>
        <strain evidence="7 8">SIP3-4</strain>
    </source>
</reference>
<dbReference type="GO" id="GO:0160206">
    <property type="term" value="F:tRNA (cytidine(32)/uridine(32)-2'-O)-methyltransferase activity"/>
    <property type="evidence" value="ECO:0007669"/>
    <property type="project" value="UniProtKB-EC"/>
</dbReference>
<name>C6X6U4_METGS</name>
<comment type="subcellular location">
    <subcellularLocation>
        <location evidence="5">Cytoplasm</location>
    </subcellularLocation>
</comment>